<dbReference type="Proteomes" id="UP000078431">
    <property type="component" value="Unassembled WGS sequence"/>
</dbReference>
<organism evidence="1 2">
    <name type="scientific">Obesumbacterium proteus ATCC 12841</name>
    <dbReference type="NCBI Taxonomy" id="1354268"/>
    <lineage>
        <taxon>Bacteria</taxon>
        <taxon>Pseudomonadati</taxon>
        <taxon>Pseudomonadota</taxon>
        <taxon>Gammaproteobacteria</taxon>
        <taxon>Enterobacterales</taxon>
        <taxon>Hafniaceae</taxon>
        <taxon>Obesumbacterium</taxon>
    </lineage>
</organism>
<protein>
    <submittedName>
        <fullName evidence="1">Uncharacterized protein</fullName>
    </submittedName>
</protein>
<keyword evidence="2" id="KW-1185">Reference proteome</keyword>
<dbReference type="AlphaFoldDB" id="A0AA91IRN6"/>
<reference evidence="1 2" key="1">
    <citation type="submission" date="2016-04" db="EMBL/GenBank/DDBJ databases">
        <title>ATOL: Assembling a taxonomically balanced genome-scale reconstruction of the evolutionary history of the Enterobacteriaceae.</title>
        <authorList>
            <person name="Plunkett G.III."/>
            <person name="Neeno-Eckwall E.C."/>
            <person name="Glasner J.D."/>
            <person name="Perna N.T."/>
        </authorList>
    </citation>
    <scope>NUCLEOTIDE SEQUENCE [LARGE SCALE GENOMIC DNA]</scope>
    <source>
        <strain evidence="1 2">ATCC 12841</strain>
    </source>
</reference>
<proteinExistence type="predicted"/>
<evidence type="ECO:0000313" key="2">
    <source>
        <dbReference type="Proteomes" id="UP000078431"/>
    </source>
</evidence>
<dbReference type="EMBL" id="LXEX01000006">
    <property type="protein sequence ID" value="OAT60791.1"/>
    <property type="molecule type" value="Genomic_DNA"/>
</dbReference>
<accession>A0AA91IRN6</accession>
<comment type="caution">
    <text evidence="1">The sequence shown here is derived from an EMBL/GenBank/DDBJ whole genome shotgun (WGS) entry which is preliminary data.</text>
</comment>
<gene>
    <name evidence="1" type="ORF">M993_00465</name>
</gene>
<evidence type="ECO:0000313" key="1">
    <source>
        <dbReference type="EMBL" id="OAT60791.1"/>
    </source>
</evidence>
<dbReference type="RefSeq" id="WP_061553706.1">
    <property type="nucleotide sequence ID" value="NZ_LXEX01000006.1"/>
</dbReference>
<name>A0AA91IRN6_9GAMM</name>
<sequence length="64" mass="7416">MLKDSEIDFDKTSLEVADMIADALANFADEIRQDPKKIYDSEWSWADVNASKKLTIDYLDIKFK</sequence>